<protein>
    <submittedName>
        <fullName evidence="4">Topoisomerase ii-associated</fullName>
    </submittedName>
</protein>
<dbReference type="OrthoDB" id="5329403at2759"/>
<dbReference type="CDD" id="cd23799">
    <property type="entry name" value="UBCc_UBE2J"/>
    <property type="match status" value="1"/>
</dbReference>
<feature type="compositionally biased region" description="Low complexity" evidence="2">
    <location>
        <begin position="1066"/>
        <end position="1075"/>
    </location>
</feature>
<evidence type="ECO:0000256" key="2">
    <source>
        <dbReference type="SAM" id="MobiDB-lite"/>
    </source>
</evidence>
<sequence>MASKAANKRLTREYKSISENPPPYITAHPSESNILEWHYIITGPEDTPYHGGQYWGTLMFPPNYPFAPPAIRMHTPSGRFQPSTRLCLSISDFHPKSFNPAWEVSTILIGLLSFMTSEEMTTGSVSSSAAERRYLAARSRWWNSTGNGSHAKSNPANKGNVKAGDGGAKFRAEWPEVDVENWEWMKKNKVDSITGNRLDADNNGSCRPQLGISGTSGHQAQAVVDVVNQQRDAGTGWIYRNKLLVAGAAIFIYVLIARLQLVLCPSPAASSPPAPFETSAFLSSLLGFFSFFIRPPLPRISPLLVELPHSAQSCSVRTLISTASPTRPFLPRSTASTPEPRSNRRAVYATTTVPHASFSRSIESPSPRILHRGLVRATESPAPSPFVDTFPAEPSTTSPDEMAPPNGTVKTRRPGGSKLAHSSKPVVPAIPLPYVKRQAATAAARASAASVPATSAPSSSPTQKPAVPAQSETKLTNGAAADVKTDAPASPVSSNVSSSATKPMKEAPEPKADDHPETKNGVAELGSHHDSSVASVSEQASTISEQEETPKAPTIPGRRDQPTATPQADVRAQTSDKQATADAIGKSNGAAVKDESRYRPGESRRLRYTYQEAHISNADHHSLPKLHSKSRPPPAVPPSRYQMPPSFQPANRSLGPATNGDMHRGPRPPMPGGLPIHQPHPSNGSIHFGTFHGSTSSSPAPPHSGGIAPPPGMPVPDGRPPYMPPGVNGFPPMMPYGADSVPVTTFDNYGRPSMAFGPMDSYPPFGNNFGPSTPHSYHDSQASGHPDDNSMYNQFSSGPTRNGVTGPSEDTQSPNHQERMFGGPEYPRMMPNAGPPPHLMSPVDLADGLIGHLQQQFGSPEFADCVLELRYSDERAPPVRIPGHRVLFSRSPELASAISKQSSRPNPDVPSLPTITLETKGKWIRSDSFYVAVQRLYGFPLFTIPPGLKQGAAADTGSAMERFDFALSYAASGHLLRWDPVTRRGCEMAMQLLDWQTVERALEFALEGHRDESSHDMFKYGDGSMAILNEVASFIINNLSPNFNLDTSVSDPENYSRLPSHPTPPATTTTTTAQKPAPPPIARGTSVHLGKGRRSQQITGIQFGDLSLTEGKISPASDTSMASQQQRSPFSAVISRVLLNLPFTSLKMVLESASSNKANGWPNAELVYRAVKDAVLERERRRLQIVELVRAGQVPGWEVICKQLSSPEPRYLGQWTVLGWHEEILPYGHSDSASLGRTWEPLVKAQNTAQAAYP</sequence>
<proteinExistence type="predicted"/>
<dbReference type="EMBL" id="JAADYS010001136">
    <property type="protein sequence ID" value="KAF4464845.1"/>
    <property type="molecule type" value="Genomic_DNA"/>
</dbReference>
<feature type="region of interest" description="Disordered" evidence="2">
    <location>
        <begin position="145"/>
        <end position="167"/>
    </location>
</feature>
<dbReference type="SUPFAM" id="SSF54495">
    <property type="entry name" value="UBC-like"/>
    <property type="match status" value="1"/>
</dbReference>
<feature type="compositionally biased region" description="Polar residues" evidence="2">
    <location>
        <begin position="769"/>
        <end position="783"/>
    </location>
</feature>
<feature type="compositionally biased region" description="Polar residues" evidence="2">
    <location>
        <begin position="145"/>
        <end position="157"/>
    </location>
</feature>
<feature type="region of interest" description="Disordered" evidence="2">
    <location>
        <begin position="450"/>
        <end position="603"/>
    </location>
</feature>
<gene>
    <name evidence="4" type="ORF">FALBO_8324</name>
</gene>
<name>A0A8H4L843_9HYPO</name>
<evidence type="ECO:0000313" key="4">
    <source>
        <dbReference type="EMBL" id="KAF4464845.1"/>
    </source>
</evidence>
<feature type="region of interest" description="Disordered" evidence="2">
    <location>
        <begin position="379"/>
        <end position="424"/>
    </location>
</feature>
<dbReference type="AlphaFoldDB" id="A0A8H4L843"/>
<dbReference type="InterPro" id="IPR000608">
    <property type="entry name" value="UBC"/>
</dbReference>
<organism evidence="4 5">
    <name type="scientific">Fusarium albosuccineum</name>
    <dbReference type="NCBI Taxonomy" id="1237068"/>
    <lineage>
        <taxon>Eukaryota</taxon>
        <taxon>Fungi</taxon>
        <taxon>Dikarya</taxon>
        <taxon>Ascomycota</taxon>
        <taxon>Pezizomycotina</taxon>
        <taxon>Sordariomycetes</taxon>
        <taxon>Hypocreomycetidae</taxon>
        <taxon>Hypocreales</taxon>
        <taxon>Nectriaceae</taxon>
        <taxon>Fusarium</taxon>
        <taxon>Fusarium decemcellulare species complex</taxon>
    </lineage>
</organism>
<dbReference type="InterPro" id="IPR050113">
    <property type="entry name" value="Ub_conjugating_enzyme"/>
</dbReference>
<evidence type="ECO:0000259" key="3">
    <source>
        <dbReference type="PROSITE" id="PS50127"/>
    </source>
</evidence>
<dbReference type="SMART" id="SM00212">
    <property type="entry name" value="UBCc"/>
    <property type="match status" value="1"/>
</dbReference>
<keyword evidence="1" id="KW-0833">Ubl conjugation pathway</keyword>
<dbReference type="Proteomes" id="UP000554235">
    <property type="component" value="Unassembled WGS sequence"/>
</dbReference>
<keyword evidence="5" id="KW-1185">Reference proteome</keyword>
<dbReference type="InterPro" id="IPR016135">
    <property type="entry name" value="UBQ-conjugating_enzyme/RWD"/>
</dbReference>
<dbReference type="Pfam" id="PF00179">
    <property type="entry name" value="UQ_con"/>
    <property type="match status" value="1"/>
</dbReference>
<evidence type="ECO:0000313" key="5">
    <source>
        <dbReference type="Proteomes" id="UP000554235"/>
    </source>
</evidence>
<feature type="region of interest" description="Disordered" evidence="2">
    <location>
        <begin position="617"/>
        <end position="667"/>
    </location>
</feature>
<feature type="compositionally biased region" description="Polar residues" evidence="2">
    <location>
        <begin position="790"/>
        <end position="815"/>
    </location>
</feature>
<reference evidence="4 5" key="1">
    <citation type="submission" date="2020-01" db="EMBL/GenBank/DDBJ databases">
        <title>Identification and distribution of gene clusters putatively required for synthesis of sphingolipid metabolism inhibitors in phylogenetically diverse species of the filamentous fungus Fusarium.</title>
        <authorList>
            <person name="Kim H.-S."/>
            <person name="Busman M."/>
            <person name="Brown D.W."/>
            <person name="Divon H."/>
            <person name="Uhlig S."/>
            <person name="Proctor R.H."/>
        </authorList>
    </citation>
    <scope>NUCLEOTIDE SEQUENCE [LARGE SCALE GENOMIC DNA]</scope>
    <source>
        <strain evidence="4 5">NRRL 20459</strain>
    </source>
</reference>
<feature type="compositionally biased region" description="Low complexity" evidence="2">
    <location>
        <begin position="450"/>
        <end position="466"/>
    </location>
</feature>
<dbReference type="PANTHER" id="PTHR24067">
    <property type="entry name" value="UBIQUITIN-CONJUGATING ENZYME E2"/>
    <property type="match status" value="1"/>
</dbReference>
<feature type="region of interest" description="Disordered" evidence="2">
    <location>
        <begin position="1049"/>
        <end position="1094"/>
    </location>
</feature>
<dbReference type="Gene3D" id="3.10.110.10">
    <property type="entry name" value="Ubiquitin Conjugating Enzyme"/>
    <property type="match status" value="1"/>
</dbReference>
<dbReference type="PROSITE" id="PS50127">
    <property type="entry name" value="UBC_2"/>
    <property type="match status" value="1"/>
</dbReference>
<keyword evidence="4" id="KW-0413">Isomerase</keyword>
<dbReference type="FunFam" id="3.10.110.10:FF:000058">
    <property type="entry name" value="Ubiquitin-conjugating enzyme E2 6"/>
    <property type="match status" value="1"/>
</dbReference>
<feature type="domain" description="UBC core" evidence="3">
    <location>
        <begin position="5"/>
        <end position="155"/>
    </location>
</feature>
<dbReference type="GO" id="GO:0016853">
    <property type="term" value="F:isomerase activity"/>
    <property type="evidence" value="ECO:0007669"/>
    <property type="project" value="UniProtKB-KW"/>
</dbReference>
<feature type="region of interest" description="Disordered" evidence="2">
    <location>
        <begin position="765"/>
        <end position="822"/>
    </location>
</feature>
<feature type="region of interest" description="Disordered" evidence="2">
    <location>
        <begin position="325"/>
        <end position="349"/>
    </location>
</feature>
<comment type="caution">
    <text evidence="4">The sequence shown here is derived from an EMBL/GenBank/DDBJ whole genome shotgun (WGS) entry which is preliminary data.</text>
</comment>
<feature type="region of interest" description="Disordered" evidence="2">
    <location>
        <begin position="693"/>
        <end position="713"/>
    </location>
</feature>
<evidence type="ECO:0000256" key="1">
    <source>
        <dbReference type="ARBA" id="ARBA00022786"/>
    </source>
</evidence>
<feature type="compositionally biased region" description="Polar residues" evidence="2">
    <location>
        <begin position="532"/>
        <end position="544"/>
    </location>
</feature>
<accession>A0A8H4L843</accession>
<feature type="compositionally biased region" description="Basic and acidic residues" evidence="2">
    <location>
        <begin position="503"/>
        <end position="518"/>
    </location>
</feature>
<feature type="compositionally biased region" description="Basic and acidic residues" evidence="2">
    <location>
        <begin position="592"/>
        <end position="603"/>
    </location>
</feature>
<feature type="compositionally biased region" description="Polar residues" evidence="2">
    <location>
        <begin position="562"/>
        <end position="578"/>
    </location>
</feature>
<feature type="compositionally biased region" description="Low complexity" evidence="2">
    <location>
        <begin position="487"/>
        <end position="500"/>
    </location>
</feature>